<gene>
    <name evidence="1" type="ORF">EV421DRAFT_1904606</name>
</gene>
<dbReference type="EMBL" id="JAUEPT010000029">
    <property type="protein sequence ID" value="KAK0441567.1"/>
    <property type="molecule type" value="Genomic_DNA"/>
</dbReference>
<evidence type="ECO:0000313" key="1">
    <source>
        <dbReference type="EMBL" id="KAK0441567.1"/>
    </source>
</evidence>
<keyword evidence="2" id="KW-1185">Reference proteome</keyword>
<reference evidence="1" key="1">
    <citation type="submission" date="2023-06" db="EMBL/GenBank/DDBJ databases">
        <authorList>
            <consortium name="Lawrence Berkeley National Laboratory"/>
            <person name="Ahrendt S."/>
            <person name="Sahu N."/>
            <person name="Indic B."/>
            <person name="Wong-Bajracharya J."/>
            <person name="Merenyi Z."/>
            <person name="Ke H.-M."/>
            <person name="Monk M."/>
            <person name="Kocsube S."/>
            <person name="Drula E."/>
            <person name="Lipzen A."/>
            <person name="Balint B."/>
            <person name="Henrissat B."/>
            <person name="Andreopoulos B."/>
            <person name="Martin F.M."/>
            <person name="Harder C.B."/>
            <person name="Rigling D."/>
            <person name="Ford K.L."/>
            <person name="Foster G.D."/>
            <person name="Pangilinan J."/>
            <person name="Papanicolaou A."/>
            <person name="Barry K."/>
            <person name="LaButti K."/>
            <person name="Viragh M."/>
            <person name="Koriabine M."/>
            <person name="Yan M."/>
            <person name="Riley R."/>
            <person name="Champramary S."/>
            <person name="Plett K.L."/>
            <person name="Tsai I.J."/>
            <person name="Slot J."/>
            <person name="Sipos G."/>
            <person name="Plett J."/>
            <person name="Nagy L.G."/>
            <person name="Grigoriev I.V."/>
        </authorList>
    </citation>
    <scope>NUCLEOTIDE SEQUENCE</scope>
    <source>
        <strain evidence="1">FPL87.14</strain>
    </source>
</reference>
<protein>
    <submittedName>
        <fullName evidence="1">Uncharacterized protein</fullName>
    </submittedName>
</protein>
<evidence type="ECO:0000313" key="2">
    <source>
        <dbReference type="Proteomes" id="UP001175226"/>
    </source>
</evidence>
<organism evidence="1 2">
    <name type="scientific">Armillaria borealis</name>
    <dbReference type="NCBI Taxonomy" id="47425"/>
    <lineage>
        <taxon>Eukaryota</taxon>
        <taxon>Fungi</taxon>
        <taxon>Dikarya</taxon>
        <taxon>Basidiomycota</taxon>
        <taxon>Agaricomycotina</taxon>
        <taxon>Agaricomycetes</taxon>
        <taxon>Agaricomycetidae</taxon>
        <taxon>Agaricales</taxon>
        <taxon>Marasmiineae</taxon>
        <taxon>Physalacriaceae</taxon>
        <taxon>Armillaria</taxon>
    </lineage>
</organism>
<accession>A0AA39JGB9</accession>
<dbReference type="AlphaFoldDB" id="A0AA39JGB9"/>
<comment type="caution">
    <text evidence="1">The sequence shown here is derived from an EMBL/GenBank/DDBJ whole genome shotgun (WGS) entry which is preliminary data.</text>
</comment>
<dbReference type="Proteomes" id="UP001175226">
    <property type="component" value="Unassembled WGS sequence"/>
</dbReference>
<sequence length="289" mass="33905">MRETSIGYFRDALNYMSIIGLARPIVVRPLRTSCTRYLSRINTPQDDSDIEHLIDAHDRKMTRLQDSYQNKIDELWKQVLRLKSAKFKRELREMRKPAKRKWEREREREEEREWRRKWKREEEESKSTGSLTELELTHDKIKLLHKVTWYKENISAASSLDIIDSIYRRRLDDTLPPGTQSVLSAIINGALDEPSHTYAYSRQKAISLLDPTLRTGEVDEAGHDLYRDCVDHVPIQPYRQPIDLKEGQLPLPSVAAYFALAHWSRVEISVYFLKSDGQAARIEGGFEYD</sequence>
<name>A0AA39JGB9_9AGAR</name>
<proteinExistence type="predicted"/>